<comment type="similarity">
    <text evidence="1">Belongs to the eukaryotic ATPase epsilon family.</text>
</comment>
<dbReference type="EMBL" id="ML003766">
    <property type="protein sequence ID" value="RKP33543.1"/>
    <property type="molecule type" value="Genomic_DNA"/>
</dbReference>
<dbReference type="GO" id="GO:0046933">
    <property type="term" value="F:proton-transporting ATP synthase activity, rotational mechanism"/>
    <property type="evidence" value="ECO:0007669"/>
    <property type="project" value="InterPro"/>
</dbReference>
<sequence length="56" mass="6246">MAFAWKSANISYLQYSQICAAALRNVVKADLKIAVSKRQSNPFKVSEWKAGQIVDT</sequence>
<evidence type="ECO:0000313" key="2">
    <source>
        <dbReference type="EMBL" id="RKP33543.1"/>
    </source>
</evidence>
<dbReference type="InterPro" id="IPR036742">
    <property type="entry name" value="ATP_synth_F1_esu_sf_mt"/>
</dbReference>
<dbReference type="GO" id="GO:0042776">
    <property type="term" value="P:proton motive force-driven mitochondrial ATP synthesis"/>
    <property type="evidence" value="ECO:0007669"/>
    <property type="project" value="TreeGrafter"/>
</dbReference>
<dbReference type="GO" id="GO:0005743">
    <property type="term" value="C:mitochondrial inner membrane"/>
    <property type="evidence" value="ECO:0007669"/>
    <property type="project" value="InterPro"/>
</dbReference>
<proteinExistence type="inferred from homology"/>
<organism evidence="2 3">
    <name type="scientific">Dimargaris cristalligena</name>
    <dbReference type="NCBI Taxonomy" id="215637"/>
    <lineage>
        <taxon>Eukaryota</taxon>
        <taxon>Fungi</taxon>
        <taxon>Fungi incertae sedis</taxon>
        <taxon>Zoopagomycota</taxon>
        <taxon>Kickxellomycotina</taxon>
        <taxon>Dimargaritomycetes</taxon>
        <taxon>Dimargaritales</taxon>
        <taxon>Dimargaritaceae</taxon>
        <taxon>Dimargaris</taxon>
    </lineage>
</organism>
<keyword evidence="3" id="KW-1185">Reference proteome</keyword>
<reference evidence="3" key="1">
    <citation type="journal article" date="2018" name="Nat. Microbiol.">
        <title>Leveraging single-cell genomics to expand the fungal tree of life.</title>
        <authorList>
            <person name="Ahrendt S.R."/>
            <person name="Quandt C.A."/>
            <person name="Ciobanu D."/>
            <person name="Clum A."/>
            <person name="Salamov A."/>
            <person name="Andreopoulos B."/>
            <person name="Cheng J.F."/>
            <person name="Woyke T."/>
            <person name="Pelin A."/>
            <person name="Henrissat B."/>
            <person name="Reynolds N.K."/>
            <person name="Benny G.L."/>
            <person name="Smith M.E."/>
            <person name="James T.Y."/>
            <person name="Grigoriev I.V."/>
        </authorList>
    </citation>
    <scope>NUCLEOTIDE SEQUENCE [LARGE SCALE GENOMIC DNA]</scope>
    <source>
        <strain evidence="3">RSA 468</strain>
    </source>
</reference>
<dbReference type="PANTHER" id="PTHR12448">
    <property type="entry name" value="ATP SYNTHASE EPSILON CHAIN, MITOCHONDRIAL"/>
    <property type="match status" value="1"/>
</dbReference>
<dbReference type="PANTHER" id="PTHR12448:SF0">
    <property type="entry name" value="ATP SYNTHASE SUBUNIT EPSILON, MITOCHONDRIAL"/>
    <property type="match status" value="1"/>
</dbReference>
<evidence type="ECO:0000256" key="1">
    <source>
        <dbReference type="ARBA" id="ARBA00009502"/>
    </source>
</evidence>
<protein>
    <recommendedName>
        <fullName evidence="4">Mitochondrial ATP synthase epsilon chain-domain-containing protein</fullName>
    </recommendedName>
</protein>
<accession>A0A4P9ZKC7</accession>
<gene>
    <name evidence="2" type="ORF">BJ085DRAFT_34712</name>
</gene>
<dbReference type="InterPro" id="IPR006721">
    <property type="entry name" value="ATP_synth_F1_esu_mt"/>
</dbReference>
<dbReference type="Proteomes" id="UP000268162">
    <property type="component" value="Unassembled WGS sequence"/>
</dbReference>
<name>A0A4P9ZKC7_9FUNG</name>
<dbReference type="Gene3D" id="1.10.1620.20">
    <property type="entry name" value="ATP synthase, F1 complex, epsilon subunit superfamily, mitochondrial"/>
    <property type="match status" value="1"/>
</dbReference>
<dbReference type="AlphaFoldDB" id="A0A4P9ZKC7"/>
<feature type="non-terminal residue" evidence="2">
    <location>
        <position position="56"/>
    </location>
</feature>
<dbReference type="CDD" id="cd12153">
    <property type="entry name" value="F1-ATPase_epsilon"/>
    <property type="match status" value="1"/>
</dbReference>
<dbReference type="Pfam" id="PF04627">
    <property type="entry name" value="ATP-synt_Eps"/>
    <property type="match status" value="1"/>
</dbReference>
<dbReference type="GO" id="GO:0045259">
    <property type="term" value="C:proton-transporting ATP synthase complex"/>
    <property type="evidence" value="ECO:0007669"/>
    <property type="project" value="InterPro"/>
</dbReference>
<evidence type="ECO:0008006" key="4">
    <source>
        <dbReference type="Google" id="ProtNLM"/>
    </source>
</evidence>
<dbReference type="SUPFAM" id="SSF48690">
    <property type="entry name" value="Epsilon subunit of mitochondrial F1F0-ATP synthase"/>
    <property type="match status" value="1"/>
</dbReference>
<evidence type="ECO:0000313" key="3">
    <source>
        <dbReference type="Proteomes" id="UP000268162"/>
    </source>
</evidence>